<evidence type="ECO:0000313" key="2">
    <source>
        <dbReference type="EMBL" id="MCZ0865592.1"/>
    </source>
</evidence>
<feature type="repeat" description="TPR" evidence="1">
    <location>
        <begin position="74"/>
        <end position="107"/>
    </location>
</feature>
<dbReference type="InterPro" id="IPR011990">
    <property type="entry name" value="TPR-like_helical_dom_sf"/>
</dbReference>
<accession>A0A9J6RN28</accession>
<evidence type="ECO:0000313" key="3">
    <source>
        <dbReference type="Proteomes" id="UP001069090"/>
    </source>
</evidence>
<dbReference type="GO" id="GO:0035269">
    <property type="term" value="P:protein O-linked glycosylation via mannose"/>
    <property type="evidence" value="ECO:0007669"/>
    <property type="project" value="TreeGrafter"/>
</dbReference>
<keyword evidence="1" id="KW-0802">TPR repeat</keyword>
<keyword evidence="3" id="KW-1185">Reference proteome</keyword>
<dbReference type="RefSeq" id="WP_258331737.1">
    <property type="nucleotide sequence ID" value="NZ_JAPTGG010000007.1"/>
</dbReference>
<dbReference type="PROSITE" id="PS50005">
    <property type="entry name" value="TPR"/>
    <property type="match status" value="7"/>
</dbReference>
<dbReference type="SUPFAM" id="SSF48452">
    <property type="entry name" value="TPR-like"/>
    <property type="match status" value="2"/>
</dbReference>
<dbReference type="EMBL" id="JAPTGG010000007">
    <property type="protein sequence ID" value="MCZ0865592.1"/>
    <property type="molecule type" value="Genomic_DNA"/>
</dbReference>
<proteinExistence type="predicted"/>
<dbReference type="Pfam" id="PF13469">
    <property type="entry name" value="Sulfotransfer_3"/>
    <property type="match status" value="1"/>
</dbReference>
<gene>
    <name evidence="2" type="ORF">O0V09_10290</name>
</gene>
<dbReference type="PANTHER" id="PTHR44216:SF3">
    <property type="entry name" value="PROTEIN O-MANNOSYL-TRANSFERASE TMTC2"/>
    <property type="match status" value="1"/>
</dbReference>
<name>A0A9J6RN28_9GAMM</name>
<comment type="caution">
    <text evidence="2">The sequence shown here is derived from an EMBL/GenBank/DDBJ whole genome shotgun (WGS) entry which is preliminary data.</text>
</comment>
<feature type="repeat" description="TPR" evidence="1">
    <location>
        <begin position="276"/>
        <end position="309"/>
    </location>
</feature>
<feature type="repeat" description="TPR" evidence="1">
    <location>
        <begin position="40"/>
        <end position="73"/>
    </location>
</feature>
<dbReference type="InterPro" id="IPR027417">
    <property type="entry name" value="P-loop_NTPase"/>
</dbReference>
<dbReference type="Gene3D" id="3.40.50.300">
    <property type="entry name" value="P-loop containing nucleotide triphosphate hydrolases"/>
    <property type="match status" value="1"/>
</dbReference>
<protein>
    <submittedName>
        <fullName evidence="2">Sulfotransferase</fullName>
    </submittedName>
</protein>
<evidence type="ECO:0000256" key="1">
    <source>
        <dbReference type="PROSITE-ProRule" id="PRU00339"/>
    </source>
</evidence>
<dbReference type="PANTHER" id="PTHR44216">
    <property type="entry name" value="PROTEIN O-MANNOSYL-TRANSFERASE TMTC2"/>
    <property type="match status" value="1"/>
</dbReference>
<dbReference type="GO" id="GO:0000030">
    <property type="term" value="F:mannosyltransferase activity"/>
    <property type="evidence" value="ECO:0007669"/>
    <property type="project" value="TreeGrafter"/>
</dbReference>
<dbReference type="Gene3D" id="1.25.40.10">
    <property type="entry name" value="Tetratricopeptide repeat domain"/>
    <property type="match status" value="3"/>
</dbReference>
<dbReference type="InterPro" id="IPR019734">
    <property type="entry name" value="TPR_rpt"/>
</dbReference>
<feature type="repeat" description="TPR" evidence="1">
    <location>
        <begin position="208"/>
        <end position="241"/>
    </location>
</feature>
<dbReference type="PROSITE" id="PS50293">
    <property type="entry name" value="TPR_REGION"/>
    <property type="match status" value="2"/>
</dbReference>
<dbReference type="Pfam" id="PF14559">
    <property type="entry name" value="TPR_19"/>
    <property type="match status" value="1"/>
</dbReference>
<organism evidence="2 3">
    <name type="scientific">Dasania phycosphaerae</name>
    <dbReference type="NCBI Taxonomy" id="2950436"/>
    <lineage>
        <taxon>Bacteria</taxon>
        <taxon>Pseudomonadati</taxon>
        <taxon>Pseudomonadota</taxon>
        <taxon>Gammaproteobacteria</taxon>
        <taxon>Cellvibrionales</taxon>
        <taxon>Spongiibacteraceae</taxon>
        <taxon>Dasania</taxon>
    </lineage>
</organism>
<feature type="repeat" description="TPR" evidence="1">
    <location>
        <begin position="174"/>
        <end position="207"/>
    </location>
</feature>
<dbReference type="Pfam" id="PF13181">
    <property type="entry name" value="TPR_8"/>
    <property type="match status" value="4"/>
</dbReference>
<sequence length="665" mass="75944">MQTTASQEVFNEAIEYLNTGKAQKAIDLCLRAIERNNEDVNMIALLGAIYLQINDIEKAERNLKQAIDLAPTFAKPYEDLGILMVTEERFDEALSYLEKAVRLDPSLADAYFNLGKTLANLGRGREADKAYEQAFNLSPERKAMAKAAKAQKEGKLDDAEKGYRQVLKKNPNNVDALRFLSQIASTQNHYDDAERFLKKAIKLAPDFLLAVMDLGKLYKDQNRYAEAITQFRHAISIAPNRPMPYMQLASTLAPIAELDEAIAMYKKCLELAPNHPGALLNLGHNLKTIGQLQEGIAAYEKCIEVLPSSGETYWSLANLKTYKFTDPQIETMISESKKEDLNPVSRVNFLFALGKAHDDRKEYNKAWHYYQLGNSEQRNLINYDPVHTEVTNDRIIQTFNAENINTLSQNGNSDPAPIFIVGLPRSGSTLLEQIIASHSMVEGTAELPYLNRTALSLNKNRIDGVNYPEAVMELQERHLKKLGQDYLDAAQTHRLENKPYFIDKMPNNFPHLGFLHCILPNAKIIDARRNPMDACVGNLRQLYANGQTFSYDQTDIGEYYLQYQRLMDHWHEVMPGKILTCQYEETVADLEGQVRRILDYLELPWEDACLNFHNTDRAIRTPSSEQVRQPIYTRSIGKWRRYESELGELKEVLEDILPRYEKYLG</sequence>
<feature type="repeat" description="TPR" evidence="1">
    <location>
        <begin position="108"/>
        <end position="141"/>
    </location>
</feature>
<reference evidence="2 3" key="1">
    <citation type="submission" date="2022-12" db="EMBL/GenBank/DDBJ databases">
        <title>Dasania phycosphaerae sp. nov., isolated from particulate material of the south coast of Korea.</title>
        <authorList>
            <person name="Jiang Y."/>
        </authorList>
    </citation>
    <scope>NUCLEOTIDE SEQUENCE [LARGE SCALE GENOMIC DNA]</scope>
    <source>
        <strain evidence="2 3">GY-19</strain>
    </source>
</reference>
<feature type="repeat" description="TPR" evidence="1">
    <location>
        <begin position="242"/>
        <end position="275"/>
    </location>
</feature>
<dbReference type="InterPro" id="IPR052384">
    <property type="entry name" value="TMTC_O-mannosyltransferase"/>
</dbReference>
<dbReference type="AlphaFoldDB" id="A0A9J6RN28"/>
<dbReference type="Pfam" id="PF13414">
    <property type="entry name" value="TPR_11"/>
    <property type="match status" value="1"/>
</dbReference>
<dbReference type="Proteomes" id="UP001069090">
    <property type="component" value="Unassembled WGS sequence"/>
</dbReference>
<dbReference type="SUPFAM" id="SSF52540">
    <property type="entry name" value="P-loop containing nucleoside triphosphate hydrolases"/>
    <property type="match status" value="1"/>
</dbReference>
<dbReference type="SMART" id="SM00028">
    <property type="entry name" value="TPR"/>
    <property type="match status" value="10"/>
</dbReference>